<dbReference type="Pfam" id="PF23969">
    <property type="entry name" value="DUF7296"/>
    <property type="match status" value="1"/>
</dbReference>
<dbReference type="AlphaFoldDB" id="A0A2T2XWQ8"/>
<accession>A0A2T2XWQ8</accession>
<evidence type="ECO:0000313" key="2">
    <source>
        <dbReference type="EMBL" id="PSR44682.1"/>
    </source>
</evidence>
<sequence length="112" mass="13069">MQTSDIAGLRWWHFDQNNSGGYFIDNNTVSHDVFIQARNADEARTKAENIFEPYSEYCTCCGERWCIDPRDDEGSLYPEIYGTPVHQVEKGIFRKSCVLHYHDGLVEKLQYK</sequence>
<protein>
    <recommendedName>
        <fullName evidence="1">DUF7296 domain-containing protein</fullName>
    </recommendedName>
</protein>
<comment type="caution">
    <text evidence="2">The sequence shown here is derived from an EMBL/GenBank/DDBJ whole genome shotgun (WGS) entry which is preliminary data.</text>
</comment>
<evidence type="ECO:0000313" key="3">
    <source>
        <dbReference type="Proteomes" id="UP000240892"/>
    </source>
</evidence>
<proteinExistence type="predicted"/>
<dbReference type="Proteomes" id="UP000240892">
    <property type="component" value="Unassembled WGS sequence"/>
</dbReference>
<dbReference type="EMBL" id="PYHO01000025">
    <property type="protein sequence ID" value="PSR44682.1"/>
    <property type="molecule type" value="Genomic_DNA"/>
</dbReference>
<reference evidence="2 3" key="1">
    <citation type="submission" date="2018-03" db="EMBL/GenBank/DDBJ databases">
        <title>First report of an OXA-48+CTX-M-M-producing Kluyvera ascorbata clone recovered from patients admitted in a University Hospital in Madrid, Spain.</title>
        <authorList>
            <person name="Hernandez-Garcia M."/>
            <person name="Leon-Sampedro R."/>
            <person name="Perez-Viso B."/>
            <person name="Morosini M.I."/>
            <person name="Lopez-Fresnena N."/>
            <person name="Coque T.M."/>
            <person name="Bonten M."/>
            <person name="Malhotra-Kumar S."/>
            <person name="Ruiz-Garbajosa P."/>
            <person name="Canton R."/>
        </authorList>
    </citation>
    <scope>NUCLEOTIDE SEQUENCE [LARGE SCALE GENOMIC DNA]</scope>
    <source>
        <strain evidence="2 3">KA2</strain>
    </source>
</reference>
<name>A0A2T2XWQ8_9ENTR</name>
<keyword evidence="3" id="KW-1185">Reference proteome</keyword>
<gene>
    <name evidence="2" type="ORF">C8256_21690</name>
</gene>
<feature type="domain" description="DUF7296" evidence="1">
    <location>
        <begin position="11"/>
        <end position="110"/>
    </location>
</feature>
<dbReference type="RefSeq" id="WP_106930321.1">
    <property type="nucleotide sequence ID" value="NZ_CABMMU010000025.1"/>
</dbReference>
<dbReference type="InterPro" id="IPR055720">
    <property type="entry name" value="DUF7296"/>
</dbReference>
<evidence type="ECO:0000259" key="1">
    <source>
        <dbReference type="Pfam" id="PF23969"/>
    </source>
</evidence>
<organism evidence="2 3">
    <name type="scientific">Kluyvera genomosp. 2</name>
    <dbReference type="NCBI Taxonomy" id="2774054"/>
    <lineage>
        <taxon>Bacteria</taxon>
        <taxon>Pseudomonadati</taxon>
        <taxon>Pseudomonadota</taxon>
        <taxon>Gammaproteobacteria</taxon>
        <taxon>Enterobacterales</taxon>
        <taxon>Enterobacteriaceae</taxon>
        <taxon>Kluyvera</taxon>
    </lineage>
</organism>